<evidence type="ECO:0000313" key="9">
    <source>
        <dbReference type="Proteomes" id="UP001139289"/>
    </source>
</evidence>
<evidence type="ECO:0000259" key="6">
    <source>
        <dbReference type="PROSITE" id="PS50043"/>
    </source>
</evidence>
<protein>
    <submittedName>
        <fullName evidence="8">Response regulator transcription factor</fullName>
    </submittedName>
</protein>
<keyword evidence="4" id="KW-0804">Transcription</keyword>
<gene>
    <name evidence="8" type="ORF">KEC56_11295</name>
</gene>
<dbReference type="InterPro" id="IPR039420">
    <property type="entry name" value="WalR-like"/>
</dbReference>
<dbReference type="SUPFAM" id="SSF52172">
    <property type="entry name" value="CheY-like"/>
    <property type="match status" value="1"/>
</dbReference>
<dbReference type="GO" id="GO:0006355">
    <property type="term" value="P:regulation of DNA-templated transcription"/>
    <property type="evidence" value="ECO:0007669"/>
    <property type="project" value="InterPro"/>
</dbReference>
<evidence type="ECO:0000256" key="4">
    <source>
        <dbReference type="ARBA" id="ARBA00023163"/>
    </source>
</evidence>
<keyword evidence="2" id="KW-0805">Transcription regulation</keyword>
<evidence type="ECO:0000259" key="7">
    <source>
        <dbReference type="PROSITE" id="PS50110"/>
    </source>
</evidence>
<dbReference type="InterPro" id="IPR016032">
    <property type="entry name" value="Sig_transdc_resp-reg_C-effctor"/>
</dbReference>
<dbReference type="PROSITE" id="PS50110">
    <property type="entry name" value="RESPONSE_REGULATORY"/>
    <property type="match status" value="1"/>
</dbReference>
<proteinExistence type="predicted"/>
<dbReference type="PRINTS" id="PR00038">
    <property type="entry name" value="HTHLUXR"/>
</dbReference>
<dbReference type="PANTHER" id="PTHR43214:SF24">
    <property type="entry name" value="TRANSCRIPTIONAL REGULATORY PROTEIN NARL-RELATED"/>
    <property type="match status" value="1"/>
</dbReference>
<evidence type="ECO:0000256" key="5">
    <source>
        <dbReference type="PROSITE-ProRule" id="PRU00169"/>
    </source>
</evidence>
<keyword evidence="3" id="KW-0238">DNA-binding</keyword>
<dbReference type="Pfam" id="PF00196">
    <property type="entry name" value="GerE"/>
    <property type="match status" value="1"/>
</dbReference>
<accession>A0A9X1LQM6</accession>
<evidence type="ECO:0000256" key="1">
    <source>
        <dbReference type="ARBA" id="ARBA00022553"/>
    </source>
</evidence>
<dbReference type="CDD" id="cd06170">
    <property type="entry name" value="LuxR_C_like"/>
    <property type="match status" value="1"/>
</dbReference>
<comment type="caution">
    <text evidence="8">The sequence shown here is derived from an EMBL/GenBank/DDBJ whole genome shotgun (WGS) entry which is preliminary data.</text>
</comment>
<evidence type="ECO:0000256" key="3">
    <source>
        <dbReference type="ARBA" id="ARBA00023125"/>
    </source>
</evidence>
<keyword evidence="9" id="KW-1185">Reference proteome</keyword>
<keyword evidence="1 5" id="KW-0597">Phosphoprotein</keyword>
<dbReference type="InterPro" id="IPR011006">
    <property type="entry name" value="CheY-like_superfamily"/>
</dbReference>
<name>A0A9X1LQM6_9MICO</name>
<dbReference type="GO" id="GO:0000160">
    <property type="term" value="P:phosphorelay signal transduction system"/>
    <property type="evidence" value="ECO:0007669"/>
    <property type="project" value="InterPro"/>
</dbReference>
<dbReference type="PROSITE" id="PS00622">
    <property type="entry name" value="HTH_LUXR_1"/>
    <property type="match status" value="1"/>
</dbReference>
<dbReference type="EMBL" id="JAGTTM010000004">
    <property type="protein sequence ID" value="MCC2030091.1"/>
    <property type="molecule type" value="Genomic_DNA"/>
</dbReference>
<evidence type="ECO:0000313" key="8">
    <source>
        <dbReference type="EMBL" id="MCC2030091.1"/>
    </source>
</evidence>
<dbReference type="CDD" id="cd17535">
    <property type="entry name" value="REC_NarL-like"/>
    <property type="match status" value="1"/>
</dbReference>
<dbReference type="GO" id="GO:0003677">
    <property type="term" value="F:DNA binding"/>
    <property type="evidence" value="ECO:0007669"/>
    <property type="project" value="UniProtKB-KW"/>
</dbReference>
<dbReference type="Gene3D" id="3.40.50.2300">
    <property type="match status" value="1"/>
</dbReference>
<reference evidence="8" key="1">
    <citation type="submission" date="2021-04" db="EMBL/GenBank/DDBJ databases">
        <title>Microbacterium tenobrionis sp. nov. and Microbacterium allomyrinae sp. nov., isolated from larvae of Tenobrio molitor and Allomyrina dichotoma, respectively.</title>
        <authorList>
            <person name="Lee S.D."/>
        </authorList>
    </citation>
    <scope>NUCLEOTIDE SEQUENCE</scope>
    <source>
        <strain evidence="8">YMB-B2</strain>
    </source>
</reference>
<organism evidence="8 9">
    <name type="scientific">Microbacterium tenebrionis</name>
    <dbReference type="NCBI Taxonomy" id="2830665"/>
    <lineage>
        <taxon>Bacteria</taxon>
        <taxon>Bacillati</taxon>
        <taxon>Actinomycetota</taxon>
        <taxon>Actinomycetes</taxon>
        <taxon>Micrococcales</taxon>
        <taxon>Microbacteriaceae</taxon>
        <taxon>Microbacterium</taxon>
    </lineage>
</organism>
<dbReference type="AlphaFoldDB" id="A0A9X1LQM6"/>
<feature type="domain" description="Response regulatory" evidence="7">
    <location>
        <begin position="1"/>
        <end position="114"/>
    </location>
</feature>
<dbReference type="Pfam" id="PF00072">
    <property type="entry name" value="Response_reg"/>
    <property type="match status" value="1"/>
</dbReference>
<dbReference type="SMART" id="SM00421">
    <property type="entry name" value="HTH_LUXR"/>
    <property type="match status" value="1"/>
</dbReference>
<dbReference type="SUPFAM" id="SSF46894">
    <property type="entry name" value="C-terminal effector domain of the bipartite response regulators"/>
    <property type="match status" value="1"/>
</dbReference>
<dbReference type="PANTHER" id="PTHR43214">
    <property type="entry name" value="TWO-COMPONENT RESPONSE REGULATOR"/>
    <property type="match status" value="1"/>
</dbReference>
<feature type="domain" description="HTH luxR-type" evidence="6">
    <location>
        <begin position="140"/>
        <end position="205"/>
    </location>
</feature>
<dbReference type="Proteomes" id="UP001139289">
    <property type="component" value="Unassembled WGS sequence"/>
</dbReference>
<evidence type="ECO:0000256" key="2">
    <source>
        <dbReference type="ARBA" id="ARBA00023015"/>
    </source>
</evidence>
<dbReference type="SMART" id="SM00448">
    <property type="entry name" value="REC"/>
    <property type="match status" value="1"/>
</dbReference>
<feature type="modified residue" description="4-aspartylphosphate" evidence="5">
    <location>
        <position position="50"/>
    </location>
</feature>
<sequence length="219" mass="23283">MIVDDHEAVRSGVGAILRVDPSIEIAGEAENGFDAVALCLRTQPDVALVDLRMPDTDGIWATERITAQTATRVLVLTTFDSDDLIAAALAAGAHGYLLKTTRGPELIQAVHHVAADRHVIDPAVAGSLIAQLNERQDTRPATPLPELTGREADVLGLLAEGLTNQQIADRLGIGITTVKTHVGALYDKTGATSRVQLGRLGERSIDLPRHRNGRPAHPA</sequence>
<dbReference type="InterPro" id="IPR000792">
    <property type="entry name" value="Tscrpt_reg_LuxR_C"/>
</dbReference>
<dbReference type="InterPro" id="IPR001789">
    <property type="entry name" value="Sig_transdc_resp-reg_receiver"/>
</dbReference>
<dbReference type="InterPro" id="IPR058245">
    <property type="entry name" value="NreC/VraR/RcsB-like_REC"/>
</dbReference>
<dbReference type="PROSITE" id="PS50043">
    <property type="entry name" value="HTH_LUXR_2"/>
    <property type="match status" value="1"/>
</dbReference>